<name>A0A1I6MQM3_9BACT</name>
<dbReference type="InterPro" id="IPR034660">
    <property type="entry name" value="DinB/YfiT-like"/>
</dbReference>
<accession>A0A1I6MQM3</accession>
<sequence>MKRISSLAVLASLSISGALSIPVCAQMAHGPTAPAPYLGPAGEVLRSYTNLKGNIVKAAEKMPAEDYGYKAGLDIRTYARVVNHVTEAQSHTCSALLGTKFESEMVPADTADKATIVASLKASFDLCDKAYATLTDTNVTEAIQIGPNKRSRIGAAWGNVSHDNEQYAILSFYLRLKGLIAPTPSEK</sequence>
<protein>
    <recommendedName>
        <fullName evidence="4">DinB superfamily protein</fullName>
    </recommendedName>
</protein>
<dbReference type="AlphaFoldDB" id="A0A1I6MQM3"/>
<dbReference type="EMBL" id="FOZL01000001">
    <property type="protein sequence ID" value="SFS17986.1"/>
    <property type="molecule type" value="Genomic_DNA"/>
</dbReference>
<feature type="chain" id="PRO_5011705535" description="DinB superfamily protein" evidence="1">
    <location>
        <begin position="26"/>
        <end position="187"/>
    </location>
</feature>
<dbReference type="SUPFAM" id="SSF109854">
    <property type="entry name" value="DinB/YfiT-like putative metalloenzymes"/>
    <property type="match status" value="1"/>
</dbReference>
<dbReference type="Gene3D" id="1.20.120.450">
    <property type="entry name" value="dinb family like domain"/>
    <property type="match status" value="1"/>
</dbReference>
<keyword evidence="1" id="KW-0732">Signal</keyword>
<evidence type="ECO:0000313" key="2">
    <source>
        <dbReference type="EMBL" id="SFS17986.1"/>
    </source>
</evidence>
<evidence type="ECO:0008006" key="4">
    <source>
        <dbReference type="Google" id="ProtNLM"/>
    </source>
</evidence>
<dbReference type="Proteomes" id="UP000199024">
    <property type="component" value="Unassembled WGS sequence"/>
</dbReference>
<keyword evidence="3" id="KW-1185">Reference proteome</keyword>
<feature type="signal peptide" evidence="1">
    <location>
        <begin position="1"/>
        <end position="25"/>
    </location>
</feature>
<reference evidence="2 3" key="1">
    <citation type="submission" date="2016-10" db="EMBL/GenBank/DDBJ databases">
        <authorList>
            <person name="de Groot N.N."/>
        </authorList>
    </citation>
    <scope>NUCLEOTIDE SEQUENCE [LARGE SCALE GENOMIC DNA]</scope>
    <source>
        <strain evidence="2 3">DSM 21001</strain>
    </source>
</reference>
<organism evidence="2 3">
    <name type="scientific">Granulicella pectinivorans</name>
    <dbReference type="NCBI Taxonomy" id="474950"/>
    <lineage>
        <taxon>Bacteria</taxon>
        <taxon>Pseudomonadati</taxon>
        <taxon>Acidobacteriota</taxon>
        <taxon>Terriglobia</taxon>
        <taxon>Terriglobales</taxon>
        <taxon>Acidobacteriaceae</taxon>
        <taxon>Granulicella</taxon>
    </lineage>
</organism>
<dbReference type="OrthoDB" id="120106at2"/>
<evidence type="ECO:0000313" key="3">
    <source>
        <dbReference type="Proteomes" id="UP000199024"/>
    </source>
</evidence>
<dbReference type="STRING" id="474950.SAMN05421771_3308"/>
<proteinExistence type="predicted"/>
<evidence type="ECO:0000256" key="1">
    <source>
        <dbReference type="SAM" id="SignalP"/>
    </source>
</evidence>
<gene>
    <name evidence="2" type="ORF">SAMN05421771_3308</name>
</gene>
<dbReference type="RefSeq" id="WP_089840717.1">
    <property type="nucleotide sequence ID" value="NZ_FOZL01000001.1"/>
</dbReference>